<dbReference type="EMBL" id="JACHDR010000001">
    <property type="protein sequence ID" value="MBB5513439.1"/>
    <property type="molecule type" value="Genomic_DNA"/>
</dbReference>
<protein>
    <submittedName>
        <fullName evidence="1">Uncharacterized protein</fullName>
    </submittedName>
</protein>
<dbReference type="Proteomes" id="UP000580797">
    <property type="component" value="Unassembled WGS sequence"/>
</dbReference>
<comment type="caution">
    <text evidence="1">The sequence shown here is derived from an EMBL/GenBank/DDBJ whole genome shotgun (WGS) entry which is preliminary data.</text>
</comment>
<name>A0A7W8X225_9MICC</name>
<gene>
    <name evidence="1" type="ORF">HD598_002126</name>
</gene>
<evidence type="ECO:0000313" key="1">
    <source>
        <dbReference type="EMBL" id="MBB5513439.1"/>
    </source>
</evidence>
<sequence>MSEIDDDAHLSRWFAQIATCETANYIYAKDGTAYPVSGDALTTGRVEDRWIFSDD</sequence>
<accession>A0A7W8X225</accession>
<proteinExistence type="predicted"/>
<dbReference type="AlphaFoldDB" id="A0A7W8X225"/>
<reference evidence="1 2" key="1">
    <citation type="submission" date="2020-08" db="EMBL/GenBank/DDBJ databases">
        <title>Sequencing the genomes of 1000 actinobacteria strains.</title>
        <authorList>
            <person name="Klenk H.-P."/>
        </authorList>
    </citation>
    <scope>NUCLEOTIDE SEQUENCE [LARGE SCALE GENOMIC DNA]</scope>
    <source>
        <strain evidence="1 2">DSM 105783</strain>
    </source>
</reference>
<evidence type="ECO:0000313" key="2">
    <source>
        <dbReference type="Proteomes" id="UP000580797"/>
    </source>
</evidence>
<dbReference type="RefSeq" id="WP_183665744.1">
    <property type="nucleotide sequence ID" value="NZ_BAAARH010000002.1"/>
</dbReference>
<organism evidence="1 2">
    <name type="scientific">Neomicrococcus aestuarii</name>
    <dbReference type="NCBI Taxonomy" id="556325"/>
    <lineage>
        <taxon>Bacteria</taxon>
        <taxon>Bacillati</taxon>
        <taxon>Actinomycetota</taxon>
        <taxon>Actinomycetes</taxon>
        <taxon>Micrococcales</taxon>
        <taxon>Micrococcaceae</taxon>
        <taxon>Neomicrococcus</taxon>
    </lineage>
</organism>